<dbReference type="InterPro" id="IPR003593">
    <property type="entry name" value="AAA+_ATPase"/>
</dbReference>
<feature type="region of interest" description="Disordered" evidence="1">
    <location>
        <begin position="1204"/>
        <end position="1230"/>
    </location>
</feature>
<feature type="compositionally biased region" description="Low complexity" evidence="1">
    <location>
        <begin position="700"/>
        <end position="709"/>
    </location>
</feature>
<feature type="compositionally biased region" description="Polar residues" evidence="1">
    <location>
        <begin position="724"/>
        <end position="734"/>
    </location>
</feature>
<reference evidence="3 4" key="1">
    <citation type="journal article" date="2017" name="G3 (Bethesda)">
        <title>First Draft Genome Sequence of the Pathogenic Fungus Lomentospora prolificans (Formerly Scedosporium prolificans).</title>
        <authorList>
            <person name="Luo R."/>
            <person name="Zimin A."/>
            <person name="Workman R."/>
            <person name="Fan Y."/>
            <person name="Pertea G."/>
            <person name="Grossman N."/>
            <person name="Wear M.P."/>
            <person name="Jia B."/>
            <person name="Miller H."/>
            <person name="Casadevall A."/>
            <person name="Timp W."/>
            <person name="Zhang S.X."/>
            <person name="Salzberg S.L."/>
        </authorList>
    </citation>
    <scope>NUCLEOTIDE SEQUENCE [LARGE SCALE GENOMIC DNA]</scope>
    <source>
        <strain evidence="3 4">JHH-5317</strain>
    </source>
</reference>
<protein>
    <recommendedName>
        <fullName evidence="2">AAA+ ATPase domain-containing protein</fullName>
    </recommendedName>
</protein>
<evidence type="ECO:0000313" key="4">
    <source>
        <dbReference type="Proteomes" id="UP000233524"/>
    </source>
</evidence>
<keyword evidence="4" id="KW-1185">Reference proteome</keyword>
<dbReference type="Pfam" id="PF00004">
    <property type="entry name" value="AAA"/>
    <property type="match status" value="1"/>
</dbReference>
<feature type="region of interest" description="Disordered" evidence="1">
    <location>
        <begin position="1"/>
        <end position="216"/>
    </location>
</feature>
<dbReference type="GO" id="GO:0005524">
    <property type="term" value="F:ATP binding"/>
    <property type="evidence" value="ECO:0007669"/>
    <property type="project" value="InterPro"/>
</dbReference>
<evidence type="ECO:0000259" key="2">
    <source>
        <dbReference type="SMART" id="SM00382"/>
    </source>
</evidence>
<accession>A0A2N3NLV1</accession>
<dbReference type="PANTHER" id="PTHR23389:SF21">
    <property type="entry name" value="ATPASE FAMILY AAA DOMAIN-CONTAINING PROTEIN 5"/>
    <property type="match status" value="1"/>
</dbReference>
<name>A0A2N3NLV1_9PEZI</name>
<dbReference type="GO" id="GO:0016887">
    <property type="term" value="F:ATP hydrolysis activity"/>
    <property type="evidence" value="ECO:0007669"/>
    <property type="project" value="InterPro"/>
</dbReference>
<dbReference type="VEuPathDB" id="FungiDB:jhhlp_000133"/>
<organism evidence="3 4">
    <name type="scientific">Lomentospora prolificans</name>
    <dbReference type="NCBI Taxonomy" id="41688"/>
    <lineage>
        <taxon>Eukaryota</taxon>
        <taxon>Fungi</taxon>
        <taxon>Dikarya</taxon>
        <taxon>Ascomycota</taxon>
        <taxon>Pezizomycotina</taxon>
        <taxon>Sordariomycetes</taxon>
        <taxon>Hypocreomycetidae</taxon>
        <taxon>Microascales</taxon>
        <taxon>Microascaceae</taxon>
        <taxon>Lomentospora</taxon>
    </lineage>
</organism>
<feature type="region of interest" description="Disordered" evidence="1">
    <location>
        <begin position="700"/>
        <end position="734"/>
    </location>
</feature>
<dbReference type="AlphaFoldDB" id="A0A2N3NLV1"/>
<feature type="compositionally biased region" description="Basic and acidic residues" evidence="1">
    <location>
        <begin position="86"/>
        <end position="97"/>
    </location>
</feature>
<feature type="region of interest" description="Disordered" evidence="1">
    <location>
        <begin position="660"/>
        <end position="684"/>
    </location>
</feature>
<dbReference type="GO" id="GO:0005634">
    <property type="term" value="C:nucleus"/>
    <property type="evidence" value="ECO:0007669"/>
    <property type="project" value="TreeGrafter"/>
</dbReference>
<feature type="region of interest" description="Disordered" evidence="1">
    <location>
        <begin position="1140"/>
        <end position="1162"/>
    </location>
</feature>
<feature type="region of interest" description="Disordered" evidence="1">
    <location>
        <begin position="246"/>
        <end position="301"/>
    </location>
</feature>
<dbReference type="STRING" id="41688.A0A2N3NLV1"/>
<dbReference type="EMBL" id="NLAX01000001">
    <property type="protein sequence ID" value="PKS13362.1"/>
    <property type="molecule type" value="Genomic_DNA"/>
</dbReference>
<dbReference type="InterPro" id="IPR003959">
    <property type="entry name" value="ATPase_AAA_core"/>
</dbReference>
<dbReference type="SMART" id="SM00382">
    <property type="entry name" value="AAA"/>
    <property type="match status" value="1"/>
</dbReference>
<proteinExistence type="predicted"/>
<feature type="domain" description="AAA+ ATPase" evidence="2">
    <location>
        <begin position="603"/>
        <end position="805"/>
    </location>
</feature>
<dbReference type="GO" id="GO:0003677">
    <property type="term" value="F:DNA binding"/>
    <property type="evidence" value="ECO:0007669"/>
    <property type="project" value="TreeGrafter"/>
</dbReference>
<feature type="compositionally biased region" description="Polar residues" evidence="1">
    <location>
        <begin position="106"/>
        <end position="120"/>
    </location>
</feature>
<evidence type="ECO:0000313" key="3">
    <source>
        <dbReference type="EMBL" id="PKS13362.1"/>
    </source>
</evidence>
<sequence length="1230" mass="133521">MSALACPATVPPMAEEQPSKKLHPFFTGERVPMQPFIAPPNGAPIEAPAGQPPHDGSSEVSSDDGPKGDRPRKRRKTDTTGNGTEAENRRTRRKVTDTPEGVAVTNAVSSAPTTKLSASDQAVVPVSSIKDVPPINTPSSLSANPPTTLIKDSPTIIPASVSSTLPNAEPSVEPKSKKVIKFNPKTGTLGSPPKSKSKRDSLGPNASDASIAARKGKKKSLVVLIKYGRNNESRMRMGAQIQQILSQPPKLPQPNTAGKQALKSDPKGTPKTTHPFFSGKPKKVGNAASSPASEDNPAKPAKQVIFSSTPCSPKRARAPPSKQGLSFGIKSAGLKVPGATLPLWPAQGMTHIRALDQLPSPLITEQHNFHPRKSKGHAVGLADSESILRSILRAYDISAILTSLRQANSYDIPSPPPELRLPQKHFESGPKIQRRIRPRLKTYQAPSRPTIVESSEDELGQHVHPAISKLFKSLKSSLSAYDRSDCESSSWAQKYAPQTTGEVLQAGKEGALLREWLLNLKVQSVDTGSADASSRVKGKAGAPIKKKKRRTKLDGFIVSSGDEADELDEISDGENDWMSPRKGTAKTVIRTGDLAAKAKEARLTNAVVISGPHGCGKTAAVYAIAKELDYEVFEINASSRRSGKDVIEKVGDMTRNHLVQHQRNGLKGAESGNDTDADETTVDIKSGKQSTMASFFKPKTTATLATPATKPNPPAKDEDKQETTSKTAQPATSQKQSLILLEEVDIIYEEDKQFWVTIMTLIAQSKRPFIMTCNDENLLPLQSLSLHGIFRFHPPPTDLAVDAMLLIAANEGHILERGPVEDLYLMRSKDLRASLADLNYWCQIGVGDRRGGMDWFYPRWPKGSDLDRDGDVIRVVSEGTYSTGMGCFARDVVTSCTTDTEVEAELVNQTWESWSVDCDSFLEVKDPKAFIASAQDLDPTTARKQSLESLEAYAGLIESISAADLVAAGGFGQRFEERVDATQPHINPRSRDDFILGRTVLDAPLMTHHCPLSNHLATATKCLARAVFRESNKDKHIAQSSAVVPLNESSAISIIRVAVDGQHSRQAICRMDMSLAFDPIAVSEKFPISALGYLDPSVFDRTMKMITLDVAPFVRTIVAFDERLKKERLRLGTLLSENTGPQRTVKRQRQTRAAMSALEGGSRSTTRRERYFAADINPYLVMKTGGKGWQDAVDEVVERAAEEARLKRAEAGESEVTMSAEGEESTGSPA</sequence>
<dbReference type="Proteomes" id="UP000233524">
    <property type="component" value="Unassembled WGS sequence"/>
</dbReference>
<dbReference type="InterPro" id="IPR027417">
    <property type="entry name" value="P-loop_NTPase"/>
</dbReference>
<dbReference type="Gene3D" id="3.40.50.300">
    <property type="entry name" value="P-loop containing nucleotide triphosphate hydrolases"/>
    <property type="match status" value="1"/>
</dbReference>
<dbReference type="InParanoid" id="A0A2N3NLV1"/>
<comment type="caution">
    <text evidence="3">The sequence shown here is derived from an EMBL/GenBank/DDBJ whole genome shotgun (WGS) entry which is preliminary data.</text>
</comment>
<feature type="compositionally biased region" description="Polar residues" evidence="1">
    <location>
        <begin position="137"/>
        <end position="147"/>
    </location>
</feature>
<dbReference type="OrthoDB" id="9996895at2759"/>
<dbReference type="PANTHER" id="PTHR23389">
    <property type="entry name" value="CHROMOSOME TRANSMISSION FIDELITY FACTOR 18"/>
    <property type="match status" value="1"/>
</dbReference>
<evidence type="ECO:0000256" key="1">
    <source>
        <dbReference type="SAM" id="MobiDB-lite"/>
    </source>
</evidence>
<dbReference type="SUPFAM" id="SSF52540">
    <property type="entry name" value="P-loop containing nucleoside triphosphate hydrolases"/>
    <property type="match status" value="1"/>
</dbReference>
<gene>
    <name evidence="3" type="ORF">jhhlp_000133</name>
</gene>
<dbReference type="CDD" id="cd00009">
    <property type="entry name" value="AAA"/>
    <property type="match status" value="1"/>
</dbReference>